<dbReference type="PANTHER" id="PTHR41795">
    <property type="entry name" value="EXOPOLYSACCHARIDE SYNTHESIS PROTEIN"/>
    <property type="match status" value="1"/>
</dbReference>
<dbReference type="PIRSF" id="PIRSF033239">
    <property type="entry name" value="ExoD"/>
    <property type="match status" value="1"/>
</dbReference>
<protein>
    <submittedName>
        <fullName evidence="2">Uncharacterized conserved protein</fullName>
    </submittedName>
</protein>
<organism evidence="2 3">
    <name type="scientific">Palleronia pelagia</name>
    <dbReference type="NCBI Taxonomy" id="387096"/>
    <lineage>
        <taxon>Bacteria</taxon>
        <taxon>Pseudomonadati</taxon>
        <taxon>Pseudomonadota</taxon>
        <taxon>Alphaproteobacteria</taxon>
        <taxon>Rhodobacterales</taxon>
        <taxon>Roseobacteraceae</taxon>
        <taxon>Palleronia</taxon>
    </lineage>
</organism>
<evidence type="ECO:0000256" key="1">
    <source>
        <dbReference type="SAM" id="Phobius"/>
    </source>
</evidence>
<dbReference type="Proteomes" id="UP000199372">
    <property type="component" value="Unassembled WGS sequence"/>
</dbReference>
<sequence>MADGGHYVRDILDQLDELSGRDKISVGDVVEAFGPTAFLPLLLVPALLVTSPLSGIPLFSSLCGITIGLISSQLFIQRQSLWLPGFLWKRTVRGQRLHEGIVKSRSLADWVDRHLGDRLHAFTSAPGRAMAYLACMVAGFAMPFLELVPFSSSLLGLSVVFIVTGLLAVDGLFVLLGYCIIALASMIPVFVFTGLLSA</sequence>
<keyword evidence="1" id="KW-1133">Transmembrane helix</keyword>
<feature type="transmembrane region" description="Helical" evidence="1">
    <location>
        <begin position="152"/>
        <end position="169"/>
    </location>
</feature>
<evidence type="ECO:0000313" key="2">
    <source>
        <dbReference type="EMBL" id="SEM71513.1"/>
    </source>
</evidence>
<keyword evidence="1" id="KW-0812">Transmembrane</keyword>
<dbReference type="Pfam" id="PF06055">
    <property type="entry name" value="ExoD"/>
    <property type="match status" value="1"/>
</dbReference>
<name>A0A1H8ALV4_9RHOB</name>
<dbReference type="AlphaFoldDB" id="A0A1H8ALV4"/>
<reference evidence="3" key="1">
    <citation type="submission" date="2016-10" db="EMBL/GenBank/DDBJ databases">
        <authorList>
            <person name="Varghese N."/>
            <person name="Submissions S."/>
        </authorList>
    </citation>
    <scope>NUCLEOTIDE SEQUENCE [LARGE SCALE GENOMIC DNA]</scope>
    <source>
        <strain evidence="3">DSM 26893</strain>
    </source>
</reference>
<accession>A0A1H8ALV4</accession>
<feature type="transmembrane region" description="Helical" evidence="1">
    <location>
        <begin position="56"/>
        <end position="76"/>
    </location>
</feature>
<dbReference type="InterPro" id="IPR010331">
    <property type="entry name" value="ExoD"/>
</dbReference>
<evidence type="ECO:0000313" key="3">
    <source>
        <dbReference type="Proteomes" id="UP000199372"/>
    </source>
</evidence>
<dbReference type="OrthoDB" id="7949130at2"/>
<proteinExistence type="predicted"/>
<keyword evidence="3" id="KW-1185">Reference proteome</keyword>
<gene>
    <name evidence="2" type="ORF">SAMN04488011_101213</name>
</gene>
<keyword evidence="1" id="KW-0472">Membrane</keyword>
<dbReference type="EMBL" id="FOCM01000001">
    <property type="protein sequence ID" value="SEM71513.1"/>
    <property type="molecule type" value="Genomic_DNA"/>
</dbReference>
<dbReference type="PANTHER" id="PTHR41795:SF1">
    <property type="entry name" value="EXOPOLYSACCHARIDE SYNTHESIS PROTEIN"/>
    <property type="match status" value="1"/>
</dbReference>
<feature type="transmembrane region" description="Helical" evidence="1">
    <location>
        <begin position="32"/>
        <end position="49"/>
    </location>
</feature>
<feature type="transmembrane region" description="Helical" evidence="1">
    <location>
        <begin position="175"/>
        <end position="196"/>
    </location>
</feature>